<proteinExistence type="predicted"/>
<protein>
    <submittedName>
        <fullName evidence="1">Uncharacterized protein</fullName>
    </submittedName>
</protein>
<evidence type="ECO:0000313" key="1">
    <source>
        <dbReference type="EMBL" id="SFB21206.1"/>
    </source>
</evidence>
<accession>A0A1I0Z7Y3</accession>
<gene>
    <name evidence="1" type="ORF">SAMN05216266_106154</name>
</gene>
<name>A0A1I0Z7Y3_9PSEU</name>
<dbReference type="RefSeq" id="WP_245788310.1">
    <property type="nucleotide sequence ID" value="NZ_FOKG01000006.1"/>
</dbReference>
<organism evidence="1 2">
    <name type="scientific">Amycolatopsis marina</name>
    <dbReference type="NCBI Taxonomy" id="490629"/>
    <lineage>
        <taxon>Bacteria</taxon>
        <taxon>Bacillati</taxon>
        <taxon>Actinomycetota</taxon>
        <taxon>Actinomycetes</taxon>
        <taxon>Pseudonocardiales</taxon>
        <taxon>Pseudonocardiaceae</taxon>
        <taxon>Amycolatopsis</taxon>
    </lineage>
</organism>
<dbReference type="EMBL" id="FOKG01000006">
    <property type="protein sequence ID" value="SFB21206.1"/>
    <property type="molecule type" value="Genomic_DNA"/>
</dbReference>
<dbReference type="AlphaFoldDB" id="A0A1I0Z7Y3"/>
<dbReference type="STRING" id="490629.SAMN05216266_106154"/>
<sequence>MAEQSEQTEQTKIQTTFRPGHLSAAKNFVAEHGKPSKAVVEYLGRAGARVVLVGADGALGDVVVPSVSAGEALVAAVDDLESAEWDPETVNATRISSEHRRKMGRSLLRQ</sequence>
<keyword evidence="2" id="KW-1185">Reference proteome</keyword>
<dbReference type="Proteomes" id="UP000243799">
    <property type="component" value="Unassembled WGS sequence"/>
</dbReference>
<evidence type="ECO:0000313" key="2">
    <source>
        <dbReference type="Proteomes" id="UP000243799"/>
    </source>
</evidence>
<reference evidence="2" key="1">
    <citation type="submission" date="2016-10" db="EMBL/GenBank/DDBJ databases">
        <authorList>
            <person name="Varghese N."/>
            <person name="Submissions S."/>
        </authorList>
    </citation>
    <scope>NUCLEOTIDE SEQUENCE [LARGE SCALE GENOMIC DNA]</scope>
    <source>
        <strain evidence="2">CGMCC 4.3568</strain>
    </source>
</reference>